<sequence>MKLRDYLNSIPSERRQEARRAFEELDEPEGSIDDLFEQAAYERSAALDPNGERLSRVVVRLIGEETAGASLDDSTAEQVIGAFGREVRAAAGDGAPDARLRLVGFSAGSVVFHFEPARPEIEQGADGAISVWSAADHAIETVLSLHKAIESKLSAQEIQSRFSQPGLLIAARRFLDTLDKQSLDISTRWYSPTGEVSSASVTVAGRRYALDTLFAKEPESESEYVSGHVIVLDADGYVTIKSGHRKPRIRVPVDLVTDGSFVIGQFVQINATKTYQTDKVGITGSESYEFVGFFDGGDIPLFPSADQ</sequence>
<proteinExistence type="predicted"/>
<reference evidence="1 2" key="1">
    <citation type="journal article" date="2014" name="J. Microbiol.">
        <title>Diaminobutyricibacter tongyongensis gen. nov., sp. nov. and Homoserinibacter gongjuensis gen. nov., sp. nov. belong to the family Microbacteriaceae.</title>
        <authorList>
            <person name="Kim S.J."/>
            <person name="Ahn J.H."/>
            <person name="Weon H.Y."/>
            <person name="Hamada M."/>
            <person name="Suzuki K."/>
            <person name="Kwon S.W."/>
        </authorList>
    </citation>
    <scope>NUCLEOTIDE SEQUENCE [LARGE SCALE GENOMIC DNA]</scope>
    <source>
        <strain evidence="1 2">NBRC 108724</strain>
    </source>
</reference>
<dbReference type="AlphaFoldDB" id="A0A6L9XTR1"/>
<keyword evidence="2" id="KW-1185">Reference proteome</keyword>
<comment type="caution">
    <text evidence="1">The sequence shown here is derived from an EMBL/GenBank/DDBJ whole genome shotgun (WGS) entry which is preliminary data.</text>
</comment>
<gene>
    <name evidence="1" type="ORF">G3T36_02165</name>
</gene>
<organism evidence="1 2">
    <name type="scientific">Leifsonia tongyongensis</name>
    <dbReference type="NCBI Taxonomy" id="1268043"/>
    <lineage>
        <taxon>Bacteria</taxon>
        <taxon>Bacillati</taxon>
        <taxon>Actinomycetota</taxon>
        <taxon>Actinomycetes</taxon>
        <taxon>Micrococcales</taxon>
        <taxon>Microbacteriaceae</taxon>
        <taxon>Leifsonia</taxon>
    </lineage>
</organism>
<dbReference type="EMBL" id="JAAGWY010000001">
    <property type="protein sequence ID" value="NEN04665.1"/>
    <property type="molecule type" value="Genomic_DNA"/>
</dbReference>
<name>A0A6L9XTR1_9MICO</name>
<dbReference type="RefSeq" id="WP_163287769.1">
    <property type="nucleotide sequence ID" value="NZ_JAAGWY010000001.1"/>
</dbReference>
<evidence type="ECO:0000313" key="2">
    <source>
        <dbReference type="Proteomes" id="UP000474967"/>
    </source>
</evidence>
<accession>A0A6L9XTR1</accession>
<dbReference type="Proteomes" id="UP000474967">
    <property type="component" value="Unassembled WGS sequence"/>
</dbReference>
<protein>
    <submittedName>
        <fullName evidence="1">Uncharacterized protein</fullName>
    </submittedName>
</protein>
<evidence type="ECO:0000313" key="1">
    <source>
        <dbReference type="EMBL" id="NEN04665.1"/>
    </source>
</evidence>